<dbReference type="InterPro" id="IPR025265">
    <property type="entry name" value="WPP_dom"/>
</dbReference>
<dbReference type="Proteomes" id="UP001396334">
    <property type="component" value="Unassembled WGS sequence"/>
</dbReference>
<dbReference type="PANTHER" id="PTHR46761:SF2">
    <property type="entry name" value="RAN GTPASE-ACTIVATING PROTEIN 1"/>
    <property type="match status" value="1"/>
</dbReference>
<name>A0ABR2A236_9ROSI</name>
<dbReference type="SUPFAM" id="SSF52047">
    <property type="entry name" value="RNI-like"/>
    <property type="match status" value="1"/>
</dbReference>
<protein>
    <recommendedName>
        <fullName evidence="5">WPP domain-containing protein</fullName>
    </recommendedName>
</protein>
<dbReference type="Gene3D" id="1.10.246.200">
    <property type="entry name" value="WPP domain"/>
    <property type="match status" value="1"/>
</dbReference>
<keyword evidence="3" id="KW-0963">Cytoplasm</keyword>
<keyword evidence="4" id="KW-0539">Nucleus</keyword>
<gene>
    <name evidence="6" type="ORF">V6N11_069075</name>
</gene>
<dbReference type="InterPro" id="IPR045203">
    <property type="entry name" value="RanGAP1/2"/>
</dbReference>
<evidence type="ECO:0000256" key="1">
    <source>
        <dbReference type="ARBA" id="ARBA00004123"/>
    </source>
</evidence>
<dbReference type="Pfam" id="PF13943">
    <property type="entry name" value="WPP"/>
    <property type="match status" value="1"/>
</dbReference>
<reference evidence="6 7" key="1">
    <citation type="journal article" date="2024" name="G3 (Bethesda)">
        <title>Genome assembly of Hibiscus sabdariffa L. provides insights into metabolisms of medicinal natural products.</title>
        <authorList>
            <person name="Kim T."/>
        </authorList>
    </citation>
    <scope>NUCLEOTIDE SEQUENCE [LARGE SCALE GENOMIC DNA]</scope>
    <source>
        <strain evidence="6">TK-2024</strain>
        <tissue evidence="6">Old leaves</tissue>
    </source>
</reference>
<keyword evidence="7" id="KW-1185">Reference proteome</keyword>
<accession>A0ABR2A236</accession>
<evidence type="ECO:0000256" key="4">
    <source>
        <dbReference type="ARBA" id="ARBA00023242"/>
    </source>
</evidence>
<proteinExistence type="predicted"/>
<feature type="domain" description="WPP" evidence="5">
    <location>
        <begin position="2"/>
        <end position="58"/>
    </location>
</feature>
<evidence type="ECO:0000256" key="2">
    <source>
        <dbReference type="ARBA" id="ARBA00004496"/>
    </source>
</evidence>
<evidence type="ECO:0000313" key="7">
    <source>
        <dbReference type="Proteomes" id="UP001396334"/>
    </source>
</evidence>
<comment type="caution">
    <text evidence="6">The sequence shown here is derived from an EMBL/GenBank/DDBJ whole genome shotgun (WGS) entry which is preliminary data.</text>
</comment>
<evidence type="ECO:0000313" key="6">
    <source>
        <dbReference type="EMBL" id="KAK8486713.1"/>
    </source>
</evidence>
<evidence type="ECO:0000256" key="3">
    <source>
        <dbReference type="ARBA" id="ARBA00022490"/>
    </source>
</evidence>
<sequence>MKNLTTPFHFSRKYGLLSYEEAEEDAKKIEELAFAAADELYKYPDGDGCSASLNSRILTEVYLSYLLLEDERTKTLAGALKDFASSLEVLEVAGNYITVIVKCLPLARLMAFMLISTSFN</sequence>
<organism evidence="6 7">
    <name type="scientific">Hibiscus sabdariffa</name>
    <name type="common">roselle</name>
    <dbReference type="NCBI Taxonomy" id="183260"/>
    <lineage>
        <taxon>Eukaryota</taxon>
        <taxon>Viridiplantae</taxon>
        <taxon>Streptophyta</taxon>
        <taxon>Embryophyta</taxon>
        <taxon>Tracheophyta</taxon>
        <taxon>Spermatophyta</taxon>
        <taxon>Magnoliopsida</taxon>
        <taxon>eudicotyledons</taxon>
        <taxon>Gunneridae</taxon>
        <taxon>Pentapetalae</taxon>
        <taxon>rosids</taxon>
        <taxon>malvids</taxon>
        <taxon>Malvales</taxon>
        <taxon>Malvaceae</taxon>
        <taxon>Malvoideae</taxon>
        <taxon>Hibiscus</taxon>
    </lineage>
</organism>
<dbReference type="EMBL" id="JBBPBN010000430">
    <property type="protein sequence ID" value="KAK8486713.1"/>
    <property type="molecule type" value="Genomic_DNA"/>
</dbReference>
<dbReference type="PANTHER" id="PTHR46761">
    <property type="entry name" value="RAN GTPASE-ACTIVATING PROTEIN 1"/>
    <property type="match status" value="1"/>
</dbReference>
<evidence type="ECO:0000259" key="5">
    <source>
        <dbReference type="Pfam" id="PF13943"/>
    </source>
</evidence>
<comment type="subcellular location">
    <subcellularLocation>
        <location evidence="2">Cytoplasm</location>
    </subcellularLocation>
    <subcellularLocation>
        <location evidence="1">Nucleus</location>
    </subcellularLocation>
</comment>
<dbReference type="InterPro" id="IPR038214">
    <property type="entry name" value="WPP_sf"/>
</dbReference>